<gene>
    <name evidence="2" type="ORF">E5288_WYG022219</name>
</gene>
<evidence type="ECO:0000313" key="2">
    <source>
        <dbReference type="EMBL" id="MXQ96003.1"/>
    </source>
</evidence>
<protein>
    <submittedName>
        <fullName evidence="2">Uncharacterized protein</fullName>
    </submittedName>
</protein>
<name>A0A6B0SA98_9CETA</name>
<evidence type="ECO:0000313" key="3">
    <source>
        <dbReference type="Proteomes" id="UP000322234"/>
    </source>
</evidence>
<dbReference type="AlphaFoldDB" id="A0A6B0SA98"/>
<keyword evidence="3" id="KW-1185">Reference proteome</keyword>
<evidence type="ECO:0000256" key="1">
    <source>
        <dbReference type="SAM" id="MobiDB-lite"/>
    </source>
</evidence>
<feature type="compositionally biased region" description="Basic and acidic residues" evidence="1">
    <location>
        <begin position="7"/>
        <end position="20"/>
    </location>
</feature>
<reference evidence="2" key="1">
    <citation type="submission" date="2019-10" db="EMBL/GenBank/DDBJ databases">
        <title>The sequence and de novo assembly of the wild yak genome.</title>
        <authorList>
            <person name="Liu Y."/>
        </authorList>
    </citation>
    <scope>NUCLEOTIDE SEQUENCE [LARGE SCALE GENOMIC DNA]</scope>
    <source>
        <strain evidence="2">WY2019</strain>
    </source>
</reference>
<proteinExistence type="predicted"/>
<organism evidence="2 3">
    <name type="scientific">Bos mutus</name>
    <name type="common">wild yak</name>
    <dbReference type="NCBI Taxonomy" id="72004"/>
    <lineage>
        <taxon>Eukaryota</taxon>
        <taxon>Metazoa</taxon>
        <taxon>Chordata</taxon>
        <taxon>Craniata</taxon>
        <taxon>Vertebrata</taxon>
        <taxon>Euteleostomi</taxon>
        <taxon>Mammalia</taxon>
        <taxon>Eutheria</taxon>
        <taxon>Laurasiatheria</taxon>
        <taxon>Artiodactyla</taxon>
        <taxon>Ruminantia</taxon>
        <taxon>Pecora</taxon>
        <taxon>Bovidae</taxon>
        <taxon>Bovinae</taxon>
        <taxon>Bos</taxon>
    </lineage>
</organism>
<accession>A0A6B0SA98</accession>
<comment type="caution">
    <text evidence="2">The sequence shown here is derived from an EMBL/GenBank/DDBJ whole genome shotgun (WGS) entry which is preliminary data.</text>
</comment>
<feature type="region of interest" description="Disordered" evidence="1">
    <location>
        <begin position="1"/>
        <end position="32"/>
    </location>
</feature>
<dbReference type="EMBL" id="VBQZ03000151">
    <property type="protein sequence ID" value="MXQ96003.1"/>
    <property type="molecule type" value="Genomic_DNA"/>
</dbReference>
<sequence length="98" mass="11280">MLLTLKSSEKSSWRGLRPDLDSNTPSDPAQVKNGMCETERLGFGGFSPRHFRAEFLPQAASTRWPRAASLGLVVNRRKKEKNCWFRPIRFDQRGSWVE</sequence>
<dbReference type="Proteomes" id="UP000322234">
    <property type="component" value="Unassembled WGS sequence"/>
</dbReference>